<dbReference type="Proteomes" id="UP000886520">
    <property type="component" value="Chromosome 24"/>
</dbReference>
<protein>
    <submittedName>
        <fullName evidence="1">Uncharacterized protein</fullName>
    </submittedName>
</protein>
<evidence type="ECO:0000313" key="1">
    <source>
        <dbReference type="EMBL" id="KAI5060402.1"/>
    </source>
</evidence>
<keyword evidence="2" id="KW-1185">Reference proteome</keyword>
<reference evidence="1" key="1">
    <citation type="submission" date="2021-01" db="EMBL/GenBank/DDBJ databases">
        <title>Adiantum capillus-veneris genome.</title>
        <authorList>
            <person name="Fang Y."/>
            <person name="Liao Q."/>
        </authorList>
    </citation>
    <scope>NUCLEOTIDE SEQUENCE</scope>
    <source>
        <strain evidence="1">H3</strain>
        <tissue evidence="1">Leaf</tissue>
    </source>
</reference>
<gene>
    <name evidence="1" type="ORF">GOP47_0024822</name>
</gene>
<sequence>MKSAFSRSPNGSSSSKEFVFTIKDIPSFRGSVQKGDDLGGVPFQVEPWKEVGPLGLLVDEPIVMCLMPPLPACSFLGAKWSTKSCAAWLERDIMNHFKFLLAFNLWKCVKLNIFAICSRLLRRQRIYVVFSLGSLKAASRLNVEIGGGSAERGKGAWNAATNSLFHPY</sequence>
<organism evidence="1 2">
    <name type="scientific">Adiantum capillus-veneris</name>
    <name type="common">Maidenhair fern</name>
    <dbReference type="NCBI Taxonomy" id="13818"/>
    <lineage>
        <taxon>Eukaryota</taxon>
        <taxon>Viridiplantae</taxon>
        <taxon>Streptophyta</taxon>
        <taxon>Embryophyta</taxon>
        <taxon>Tracheophyta</taxon>
        <taxon>Polypodiopsida</taxon>
        <taxon>Polypodiidae</taxon>
        <taxon>Polypodiales</taxon>
        <taxon>Pteridineae</taxon>
        <taxon>Pteridaceae</taxon>
        <taxon>Vittarioideae</taxon>
        <taxon>Adiantum</taxon>
    </lineage>
</organism>
<dbReference type="AlphaFoldDB" id="A0A9D4U3D7"/>
<name>A0A9D4U3D7_ADICA</name>
<proteinExistence type="predicted"/>
<comment type="caution">
    <text evidence="1">The sequence shown here is derived from an EMBL/GenBank/DDBJ whole genome shotgun (WGS) entry which is preliminary data.</text>
</comment>
<evidence type="ECO:0000313" key="2">
    <source>
        <dbReference type="Proteomes" id="UP000886520"/>
    </source>
</evidence>
<dbReference type="EMBL" id="JABFUD020000024">
    <property type="protein sequence ID" value="KAI5060402.1"/>
    <property type="molecule type" value="Genomic_DNA"/>
</dbReference>
<accession>A0A9D4U3D7</accession>